<evidence type="ECO:0000313" key="1">
    <source>
        <dbReference type="EMBL" id="VZO35001.1"/>
    </source>
</evidence>
<reference evidence="1 2" key="1">
    <citation type="submission" date="2019-11" db="EMBL/GenBank/DDBJ databases">
        <authorList>
            <person name="Criscuolo A."/>
        </authorList>
    </citation>
    <scope>NUCLEOTIDE SEQUENCE [LARGE SCALE GENOMIC DNA]</scope>
    <source>
        <strain evidence="1">CIP111667</strain>
    </source>
</reference>
<organism evidence="1 2">
    <name type="scientific">Occultella aeris</name>
    <dbReference type="NCBI Taxonomy" id="2761496"/>
    <lineage>
        <taxon>Bacteria</taxon>
        <taxon>Bacillati</taxon>
        <taxon>Actinomycetota</taxon>
        <taxon>Actinomycetes</taxon>
        <taxon>Micrococcales</taxon>
        <taxon>Ruaniaceae</taxon>
        <taxon>Occultella</taxon>
    </lineage>
</organism>
<evidence type="ECO:0000313" key="2">
    <source>
        <dbReference type="Proteomes" id="UP000419743"/>
    </source>
</evidence>
<gene>
    <name evidence="1" type="ORF">HALOF300_00269</name>
</gene>
<keyword evidence="2" id="KW-1185">Reference proteome</keyword>
<dbReference type="Proteomes" id="UP000419743">
    <property type="component" value="Unassembled WGS sequence"/>
</dbReference>
<proteinExistence type="predicted"/>
<dbReference type="EMBL" id="CACRYJ010000004">
    <property type="protein sequence ID" value="VZO35001.1"/>
    <property type="molecule type" value="Genomic_DNA"/>
</dbReference>
<sequence length="81" mass="8571">MSHCVSTNALNVDPVWNPLEPPNLVSALKFTSVVLEAPSAGLPYRVFCAIARICPVLGWTVETAVETPEGSSTGIASMREA</sequence>
<protein>
    <submittedName>
        <fullName evidence="1">Uncharacterized protein</fullName>
    </submittedName>
</protein>
<comment type="caution">
    <text evidence="1">The sequence shown here is derived from an EMBL/GenBank/DDBJ whole genome shotgun (WGS) entry which is preliminary data.</text>
</comment>
<accession>A0A7M4DDT0</accession>
<name>A0A7M4DDT0_9MICO</name>
<dbReference type="AlphaFoldDB" id="A0A7M4DDT0"/>